<keyword evidence="2" id="KW-1185">Reference proteome</keyword>
<sequence length="102" mass="10459">MKPGKRALHDPAHFAKSGAVSNAASGDHRLDAALPQLAAVLVEVVVPVGVQSPGPTAGPPSQAPDRWDRVQQRQKLGDVVSVAAGERGGQRGAVAVDDQVVL</sequence>
<reference evidence="1" key="1">
    <citation type="journal article" date="2014" name="Int. J. Syst. Evol. Microbiol.">
        <title>Complete genome sequence of Corynebacterium casei LMG S-19264T (=DSM 44701T), isolated from a smear-ripened cheese.</title>
        <authorList>
            <consortium name="US DOE Joint Genome Institute (JGI-PGF)"/>
            <person name="Walter F."/>
            <person name="Albersmeier A."/>
            <person name="Kalinowski J."/>
            <person name="Ruckert C."/>
        </authorList>
    </citation>
    <scope>NUCLEOTIDE SEQUENCE</scope>
    <source>
        <strain evidence="1">JCM 4346</strain>
    </source>
</reference>
<evidence type="ECO:0000313" key="2">
    <source>
        <dbReference type="Proteomes" id="UP000658320"/>
    </source>
</evidence>
<dbReference type="EMBL" id="BMSX01000056">
    <property type="protein sequence ID" value="GGR65134.1"/>
    <property type="molecule type" value="Genomic_DNA"/>
</dbReference>
<dbReference type="AlphaFoldDB" id="A0A918FPK8"/>
<evidence type="ECO:0000313" key="1">
    <source>
        <dbReference type="EMBL" id="GGR65134.1"/>
    </source>
</evidence>
<reference evidence="1" key="2">
    <citation type="submission" date="2020-09" db="EMBL/GenBank/DDBJ databases">
        <authorList>
            <person name="Sun Q."/>
            <person name="Ohkuma M."/>
        </authorList>
    </citation>
    <scope>NUCLEOTIDE SEQUENCE</scope>
    <source>
        <strain evidence="1">JCM 4346</strain>
    </source>
</reference>
<accession>A0A918FPK8</accession>
<protein>
    <submittedName>
        <fullName evidence="1">Uncharacterized protein</fullName>
    </submittedName>
</protein>
<organism evidence="1 2">
    <name type="scientific">Streptomyces aurantiogriseus</name>
    <dbReference type="NCBI Taxonomy" id="66870"/>
    <lineage>
        <taxon>Bacteria</taxon>
        <taxon>Bacillati</taxon>
        <taxon>Actinomycetota</taxon>
        <taxon>Actinomycetes</taxon>
        <taxon>Kitasatosporales</taxon>
        <taxon>Streptomycetaceae</taxon>
        <taxon>Streptomyces</taxon>
    </lineage>
</organism>
<proteinExistence type="predicted"/>
<name>A0A918FPK8_9ACTN</name>
<comment type="caution">
    <text evidence="1">The sequence shown here is derived from an EMBL/GenBank/DDBJ whole genome shotgun (WGS) entry which is preliminary data.</text>
</comment>
<dbReference type="Proteomes" id="UP000658320">
    <property type="component" value="Unassembled WGS sequence"/>
</dbReference>
<gene>
    <name evidence="1" type="ORF">GCM10010251_97050</name>
</gene>